<evidence type="ECO:0000313" key="9">
    <source>
        <dbReference type="Proteomes" id="UP000317715"/>
    </source>
</evidence>
<evidence type="ECO:0000256" key="5">
    <source>
        <dbReference type="ARBA" id="ARBA00023136"/>
    </source>
</evidence>
<keyword evidence="4 6" id="KW-1133">Transmembrane helix</keyword>
<protein>
    <recommendedName>
        <fullName evidence="7">Cardiolipin synthase N-terminal domain-containing protein</fullName>
    </recommendedName>
</protein>
<name>A0A4Y3NNJ9_PAEAU</name>
<accession>A0A4Y3NNJ9</accession>
<gene>
    <name evidence="8" type="ORF">AAU01_32860</name>
</gene>
<feature type="domain" description="Cardiolipin synthase N-terminal" evidence="7">
    <location>
        <begin position="45"/>
        <end position="70"/>
    </location>
</feature>
<evidence type="ECO:0000256" key="6">
    <source>
        <dbReference type="SAM" id="Phobius"/>
    </source>
</evidence>
<dbReference type="OrthoDB" id="5125307at2"/>
<dbReference type="Proteomes" id="UP000317715">
    <property type="component" value="Unassembled WGS sequence"/>
</dbReference>
<dbReference type="GO" id="GO:0005886">
    <property type="term" value="C:plasma membrane"/>
    <property type="evidence" value="ECO:0007669"/>
    <property type="project" value="UniProtKB-SubCell"/>
</dbReference>
<dbReference type="RefSeq" id="WP_141285368.1">
    <property type="nucleotide sequence ID" value="NZ_BAAAWK010000001.1"/>
</dbReference>
<dbReference type="InterPro" id="IPR027379">
    <property type="entry name" value="CLS_N"/>
</dbReference>
<keyword evidence="3 6" id="KW-0812">Transmembrane</keyword>
<evidence type="ECO:0000313" key="8">
    <source>
        <dbReference type="EMBL" id="GEB20531.1"/>
    </source>
</evidence>
<dbReference type="GeneID" id="97300053"/>
<sequence length="87" mass="9561">MARKKSWRDMTKGQRIMLMVSGAVNMALLGAAQRSIGKTPDDHIRGKKAIWRAVSFINFFGPISYFLFGRRRDAATGSGIGSGSAKR</sequence>
<dbReference type="EMBL" id="BJMD01000022">
    <property type="protein sequence ID" value="GEB20531.1"/>
    <property type="molecule type" value="Genomic_DNA"/>
</dbReference>
<feature type="transmembrane region" description="Helical" evidence="6">
    <location>
        <begin position="50"/>
        <end position="68"/>
    </location>
</feature>
<evidence type="ECO:0000256" key="3">
    <source>
        <dbReference type="ARBA" id="ARBA00022692"/>
    </source>
</evidence>
<comment type="subcellular location">
    <subcellularLocation>
        <location evidence="1">Cell membrane</location>
        <topology evidence="1">Multi-pass membrane protein</topology>
    </subcellularLocation>
</comment>
<evidence type="ECO:0000256" key="4">
    <source>
        <dbReference type="ARBA" id="ARBA00022989"/>
    </source>
</evidence>
<reference evidence="8 9" key="1">
    <citation type="submission" date="2019-06" db="EMBL/GenBank/DDBJ databases">
        <title>Whole genome shotgun sequence of Paenarthrobacter aurescens NBRC 12136.</title>
        <authorList>
            <person name="Hosoyama A."/>
            <person name="Uohara A."/>
            <person name="Ohji S."/>
            <person name="Ichikawa N."/>
        </authorList>
    </citation>
    <scope>NUCLEOTIDE SEQUENCE [LARGE SCALE GENOMIC DNA]</scope>
    <source>
        <strain evidence="8 9">NBRC 12136</strain>
    </source>
</reference>
<evidence type="ECO:0000256" key="1">
    <source>
        <dbReference type="ARBA" id="ARBA00004651"/>
    </source>
</evidence>
<evidence type="ECO:0000256" key="2">
    <source>
        <dbReference type="ARBA" id="ARBA00022475"/>
    </source>
</evidence>
<dbReference type="Pfam" id="PF13396">
    <property type="entry name" value="PLDc_N"/>
    <property type="match status" value="1"/>
</dbReference>
<organism evidence="8 9">
    <name type="scientific">Paenarthrobacter aurescens</name>
    <name type="common">Arthrobacter aurescens</name>
    <dbReference type="NCBI Taxonomy" id="43663"/>
    <lineage>
        <taxon>Bacteria</taxon>
        <taxon>Bacillati</taxon>
        <taxon>Actinomycetota</taxon>
        <taxon>Actinomycetes</taxon>
        <taxon>Micrococcales</taxon>
        <taxon>Micrococcaceae</taxon>
        <taxon>Paenarthrobacter</taxon>
    </lineage>
</organism>
<keyword evidence="5 6" id="KW-0472">Membrane</keyword>
<proteinExistence type="predicted"/>
<comment type="caution">
    <text evidence="8">The sequence shown here is derived from an EMBL/GenBank/DDBJ whole genome shotgun (WGS) entry which is preliminary data.</text>
</comment>
<keyword evidence="2" id="KW-1003">Cell membrane</keyword>
<evidence type="ECO:0000259" key="7">
    <source>
        <dbReference type="Pfam" id="PF13396"/>
    </source>
</evidence>
<keyword evidence="9" id="KW-1185">Reference proteome</keyword>
<dbReference type="AlphaFoldDB" id="A0A4Y3NNJ9"/>